<dbReference type="PANTHER" id="PTHR18964:SF149">
    <property type="entry name" value="BIFUNCTIONAL UDP-N-ACETYLGLUCOSAMINE 2-EPIMERASE_N-ACETYLMANNOSAMINE KINASE"/>
    <property type="match status" value="1"/>
</dbReference>
<dbReference type="Proteomes" id="UP000320876">
    <property type="component" value="Unassembled WGS sequence"/>
</dbReference>
<dbReference type="GO" id="GO:0009381">
    <property type="term" value="F:excinuclease ABC activity"/>
    <property type="evidence" value="ECO:0007669"/>
    <property type="project" value="InterPro"/>
</dbReference>
<dbReference type="InterPro" id="IPR001162">
    <property type="entry name" value="UvrC_RNase_H_dom"/>
</dbReference>
<dbReference type="GO" id="GO:0016301">
    <property type="term" value="F:kinase activity"/>
    <property type="evidence" value="ECO:0007669"/>
    <property type="project" value="UniProtKB-KW"/>
</dbReference>
<keyword evidence="4" id="KW-1185">Reference proteome</keyword>
<gene>
    <name evidence="3" type="ORF">FB471_5852</name>
</gene>
<dbReference type="InterPro" id="IPR036390">
    <property type="entry name" value="WH_DNA-bd_sf"/>
</dbReference>
<comment type="similarity">
    <text evidence="1">Belongs to the ROK (NagC/XylR) family.</text>
</comment>
<dbReference type="InterPro" id="IPR000600">
    <property type="entry name" value="ROK"/>
</dbReference>
<dbReference type="InterPro" id="IPR043129">
    <property type="entry name" value="ATPase_NBD"/>
</dbReference>
<evidence type="ECO:0000259" key="2">
    <source>
        <dbReference type="PROSITE" id="PS50165"/>
    </source>
</evidence>
<dbReference type="EMBL" id="VFML01000002">
    <property type="protein sequence ID" value="TQI93711.1"/>
    <property type="molecule type" value="Genomic_DNA"/>
</dbReference>
<sequence>MATDRKRNLARLMRLICAGEPVTRVELARRSGLSTVAVTNLVTELIGAGVVADLGAVPASGPGRPAGRVAAAPEGPVGIGLCFDVDYVAGCVVDLRGRPRHRELRRVNITGTEPADAVRAARPVLRRLFEQAVTTDRLVAGVTVAVEGVIEHDRDGYPTVHRAPSLGWRDADLRALVERELAALGAHGVPAEIGGGAGYAAAAEDIEGGTALYVGGEAELGAVLVTAGAAHRGAAGAAGLLGHVPVRQRGRPCPCGLRGCLDRYAGRRAMAEAAGVDEAAVSRLLTGEDPFARRLHAGDGVATAAAGTAAHRLADALAGPLAVLDPATVVLGGRLAALGEPFAGPLRRRLADQHPWALLRLGQRGPDAALLGAARGALAEVLTDPVGWADRSP</sequence>
<evidence type="ECO:0000313" key="3">
    <source>
        <dbReference type="EMBL" id="TQI93711.1"/>
    </source>
</evidence>
<dbReference type="InterPro" id="IPR036388">
    <property type="entry name" value="WH-like_DNA-bd_sf"/>
</dbReference>
<feature type="domain" description="UvrC family homology region profile" evidence="2">
    <location>
        <begin position="88"/>
        <end position="148"/>
    </location>
</feature>
<dbReference type="Gene3D" id="1.10.10.10">
    <property type="entry name" value="Winged helix-like DNA-binding domain superfamily/Winged helix DNA-binding domain"/>
    <property type="match status" value="1"/>
</dbReference>
<dbReference type="AlphaFoldDB" id="A0A542CSB3"/>
<accession>A0A542CSB3</accession>
<dbReference type="Gene3D" id="3.30.420.40">
    <property type="match status" value="2"/>
</dbReference>
<comment type="caution">
    <text evidence="3">The sequence shown here is derived from an EMBL/GenBank/DDBJ whole genome shotgun (WGS) entry which is preliminary data.</text>
</comment>
<organism evidence="3 4">
    <name type="scientific">Amycolatopsis cihanbeyliensis</name>
    <dbReference type="NCBI Taxonomy" id="1128664"/>
    <lineage>
        <taxon>Bacteria</taxon>
        <taxon>Bacillati</taxon>
        <taxon>Actinomycetota</taxon>
        <taxon>Actinomycetes</taxon>
        <taxon>Pseudonocardiales</taxon>
        <taxon>Pseudonocardiaceae</taxon>
        <taxon>Amycolatopsis</taxon>
    </lineage>
</organism>
<keyword evidence="3" id="KW-0418">Kinase</keyword>
<dbReference type="PANTHER" id="PTHR18964">
    <property type="entry name" value="ROK (REPRESSOR, ORF, KINASE) FAMILY"/>
    <property type="match status" value="1"/>
</dbReference>
<dbReference type="Pfam" id="PF00480">
    <property type="entry name" value="ROK"/>
    <property type="match status" value="1"/>
</dbReference>
<keyword evidence="3" id="KW-0808">Transferase</keyword>
<name>A0A542CSB3_AMYCI</name>
<evidence type="ECO:0000313" key="4">
    <source>
        <dbReference type="Proteomes" id="UP000320876"/>
    </source>
</evidence>
<dbReference type="PROSITE" id="PS50165">
    <property type="entry name" value="UVRC"/>
    <property type="match status" value="1"/>
</dbReference>
<dbReference type="OrthoDB" id="5174513at2"/>
<dbReference type="RefSeq" id="WP_142002751.1">
    <property type="nucleotide sequence ID" value="NZ_VFML01000002.1"/>
</dbReference>
<reference evidence="3 4" key="1">
    <citation type="submission" date="2019-06" db="EMBL/GenBank/DDBJ databases">
        <title>Sequencing the genomes of 1000 actinobacteria strains.</title>
        <authorList>
            <person name="Klenk H.-P."/>
        </authorList>
    </citation>
    <scope>NUCLEOTIDE SEQUENCE [LARGE SCALE GENOMIC DNA]</scope>
    <source>
        <strain evidence="3 4">DSM 45679</strain>
    </source>
</reference>
<protein>
    <submittedName>
        <fullName evidence="3">Putative NBD/HSP70 family sugar kinase</fullName>
    </submittedName>
</protein>
<dbReference type="SUPFAM" id="SSF46785">
    <property type="entry name" value="Winged helix' DNA-binding domain"/>
    <property type="match status" value="1"/>
</dbReference>
<proteinExistence type="inferred from homology"/>
<evidence type="ECO:0000256" key="1">
    <source>
        <dbReference type="ARBA" id="ARBA00006479"/>
    </source>
</evidence>
<dbReference type="SUPFAM" id="SSF53067">
    <property type="entry name" value="Actin-like ATPase domain"/>
    <property type="match status" value="2"/>
</dbReference>